<comment type="caution">
    <text evidence="1">The sequence shown here is derived from an EMBL/GenBank/DDBJ whole genome shotgun (WGS) entry which is preliminary data.</text>
</comment>
<dbReference type="AlphaFoldDB" id="A0AA42DPQ9"/>
<proteinExistence type="predicted"/>
<keyword evidence="2" id="KW-1185">Reference proteome</keyword>
<dbReference type="RefSeq" id="WP_271012844.1">
    <property type="nucleotide sequence ID" value="NZ_JAQIFT010000057.1"/>
</dbReference>
<dbReference type="EMBL" id="JAQIFT010000057">
    <property type="protein sequence ID" value="MDA3732863.1"/>
    <property type="molecule type" value="Genomic_DNA"/>
</dbReference>
<accession>A0AA42DPQ9</accession>
<gene>
    <name evidence="1" type="ORF">PBV87_15405</name>
</gene>
<organism evidence="1 2">
    <name type="scientific">Holtiella tumoricola</name>
    <dbReference type="NCBI Taxonomy" id="3018743"/>
    <lineage>
        <taxon>Bacteria</taxon>
        <taxon>Bacillati</taxon>
        <taxon>Bacillota</taxon>
        <taxon>Clostridia</taxon>
        <taxon>Lachnospirales</taxon>
        <taxon>Cellulosilyticaceae</taxon>
        <taxon>Holtiella</taxon>
    </lineage>
</organism>
<name>A0AA42DPQ9_9FIRM</name>
<evidence type="ECO:0000313" key="2">
    <source>
        <dbReference type="Proteomes" id="UP001169242"/>
    </source>
</evidence>
<sequence>MTNHFEAAKWASEMAEKHNKSITYILMLIHEGRTQFQDPNQIKGYVTGKLVN</sequence>
<dbReference type="Proteomes" id="UP001169242">
    <property type="component" value="Unassembled WGS sequence"/>
</dbReference>
<reference evidence="1" key="1">
    <citation type="journal article" date="2023" name="Int. J. Syst. Evol. Microbiol.">
        <title>&lt;i&gt;Holtiella tumoricola&lt;/i&gt; gen. nov. sp. nov., isolated from a human clinical sample.</title>
        <authorList>
            <person name="Allen-Vercoe E."/>
            <person name="Daigneault M.C."/>
            <person name="Vancuren S.J."/>
            <person name="Cochrane K."/>
            <person name="O'Neal L.L."/>
            <person name="Sankaranarayanan K."/>
            <person name="Lawson P.A."/>
        </authorList>
    </citation>
    <scope>NUCLEOTIDE SEQUENCE</scope>
    <source>
        <strain evidence="1">CC70A</strain>
    </source>
</reference>
<evidence type="ECO:0000313" key="1">
    <source>
        <dbReference type="EMBL" id="MDA3732863.1"/>
    </source>
</evidence>
<protein>
    <submittedName>
        <fullName evidence="1">Uncharacterized protein</fullName>
    </submittedName>
</protein>